<proteinExistence type="predicted"/>
<evidence type="ECO:0000313" key="1">
    <source>
        <dbReference type="EMBL" id="SFJ61515.1"/>
    </source>
</evidence>
<dbReference type="EMBL" id="FORO01000046">
    <property type="protein sequence ID" value="SFJ61515.1"/>
    <property type="molecule type" value="Genomic_DNA"/>
</dbReference>
<dbReference type="AlphaFoldDB" id="A0A1I3SRU5"/>
<organism evidence="1 2">
    <name type="scientific">Natronobacterium gregoryi</name>
    <dbReference type="NCBI Taxonomy" id="44930"/>
    <lineage>
        <taxon>Archaea</taxon>
        <taxon>Methanobacteriati</taxon>
        <taxon>Methanobacteriota</taxon>
        <taxon>Stenosarchaea group</taxon>
        <taxon>Halobacteria</taxon>
        <taxon>Halobacteriales</taxon>
        <taxon>Natrialbaceae</taxon>
        <taxon>Natronobacterium</taxon>
    </lineage>
</organism>
<reference evidence="1 2" key="1">
    <citation type="submission" date="2016-10" db="EMBL/GenBank/DDBJ databases">
        <authorList>
            <person name="de Groot N.N."/>
        </authorList>
    </citation>
    <scope>NUCLEOTIDE SEQUENCE [LARGE SCALE GENOMIC DNA]</scope>
    <source>
        <strain evidence="1 2">SP2</strain>
    </source>
</reference>
<accession>A0A1I3SRU5</accession>
<name>A0A1I3SRU5_9EURY</name>
<dbReference type="Proteomes" id="UP000182829">
    <property type="component" value="Unassembled WGS sequence"/>
</dbReference>
<protein>
    <submittedName>
        <fullName evidence="1">Uncharacterized protein</fullName>
    </submittedName>
</protein>
<evidence type="ECO:0000313" key="2">
    <source>
        <dbReference type="Proteomes" id="UP000182829"/>
    </source>
</evidence>
<dbReference type="RefSeq" id="WP_015233798.1">
    <property type="nucleotide sequence ID" value="NZ_FORO01000046.1"/>
</dbReference>
<dbReference type="GeneID" id="80367999"/>
<sequence>MVDSRTYAFEGTEPSIHEKASVSYEATAVVNRHTALDFAS</sequence>
<gene>
    <name evidence="1" type="ORF">SAMN05443661_14618</name>
</gene>